<dbReference type="AlphaFoldDB" id="A0A5B0GY72"/>
<keyword evidence="4" id="KW-0804">Transcription</keyword>
<dbReference type="PANTHER" id="PTHR30537:SF21">
    <property type="entry name" value="HTH-TYPE TRANSCRIPTIONAL REGULATOR SINR-RELATED"/>
    <property type="match status" value="1"/>
</dbReference>
<dbReference type="InterPro" id="IPR000847">
    <property type="entry name" value="LysR_HTH_N"/>
</dbReference>
<dbReference type="PANTHER" id="PTHR30537">
    <property type="entry name" value="HTH-TYPE TRANSCRIPTIONAL REGULATOR"/>
    <property type="match status" value="1"/>
</dbReference>
<keyword evidence="3" id="KW-0238">DNA-binding</keyword>
<keyword evidence="7" id="KW-1185">Reference proteome</keyword>
<accession>A0A5B0GY72</accession>
<dbReference type="InterPro" id="IPR005119">
    <property type="entry name" value="LysR_subst-bd"/>
</dbReference>
<dbReference type="CDD" id="cd08422">
    <property type="entry name" value="PBP2_CrgA_like"/>
    <property type="match status" value="1"/>
</dbReference>
<dbReference type="GO" id="GO:0003700">
    <property type="term" value="F:DNA-binding transcription factor activity"/>
    <property type="evidence" value="ECO:0007669"/>
    <property type="project" value="InterPro"/>
</dbReference>
<evidence type="ECO:0000256" key="1">
    <source>
        <dbReference type="ARBA" id="ARBA00009437"/>
    </source>
</evidence>
<dbReference type="Gene3D" id="1.10.10.10">
    <property type="entry name" value="Winged helix-like DNA-binding domain superfamily/Winged helix DNA-binding domain"/>
    <property type="match status" value="1"/>
</dbReference>
<dbReference type="RefSeq" id="WP_149672345.1">
    <property type="nucleotide sequence ID" value="NZ_VTUZ01000016.1"/>
</dbReference>
<dbReference type="Pfam" id="PF00126">
    <property type="entry name" value="HTH_1"/>
    <property type="match status" value="1"/>
</dbReference>
<dbReference type="Proteomes" id="UP000325273">
    <property type="component" value="Unassembled WGS sequence"/>
</dbReference>
<evidence type="ECO:0000256" key="3">
    <source>
        <dbReference type="ARBA" id="ARBA00023125"/>
    </source>
</evidence>
<reference evidence="6 7" key="1">
    <citation type="submission" date="2019-08" db="EMBL/GenBank/DDBJ databases">
        <title>Paraburkholderia sp. DCY113.</title>
        <authorList>
            <person name="Kang J."/>
        </authorList>
    </citation>
    <scope>NUCLEOTIDE SEQUENCE [LARGE SCALE GENOMIC DNA]</scope>
    <source>
        <strain evidence="6 7">DCY113</strain>
    </source>
</reference>
<dbReference type="FunFam" id="3.40.190.290:FF:000001">
    <property type="entry name" value="Transcriptional regulator, LysR family"/>
    <property type="match status" value="1"/>
</dbReference>
<dbReference type="SUPFAM" id="SSF53850">
    <property type="entry name" value="Periplasmic binding protein-like II"/>
    <property type="match status" value="1"/>
</dbReference>
<dbReference type="Pfam" id="PF03466">
    <property type="entry name" value="LysR_substrate"/>
    <property type="match status" value="1"/>
</dbReference>
<evidence type="ECO:0000259" key="5">
    <source>
        <dbReference type="PROSITE" id="PS50931"/>
    </source>
</evidence>
<proteinExistence type="inferred from homology"/>
<dbReference type="InterPro" id="IPR036390">
    <property type="entry name" value="WH_DNA-bd_sf"/>
</dbReference>
<dbReference type="GO" id="GO:0006351">
    <property type="term" value="P:DNA-templated transcription"/>
    <property type="evidence" value="ECO:0007669"/>
    <property type="project" value="TreeGrafter"/>
</dbReference>
<organism evidence="6 7">
    <name type="scientific">Paraburkholderia panacisoli</name>
    <dbReference type="NCBI Taxonomy" id="2603818"/>
    <lineage>
        <taxon>Bacteria</taxon>
        <taxon>Pseudomonadati</taxon>
        <taxon>Pseudomonadota</taxon>
        <taxon>Betaproteobacteria</taxon>
        <taxon>Burkholderiales</taxon>
        <taxon>Burkholderiaceae</taxon>
        <taxon>Paraburkholderia</taxon>
    </lineage>
</organism>
<evidence type="ECO:0000313" key="7">
    <source>
        <dbReference type="Proteomes" id="UP000325273"/>
    </source>
</evidence>
<evidence type="ECO:0000256" key="2">
    <source>
        <dbReference type="ARBA" id="ARBA00023015"/>
    </source>
</evidence>
<dbReference type="Gene3D" id="3.40.190.290">
    <property type="match status" value="1"/>
</dbReference>
<evidence type="ECO:0000256" key="4">
    <source>
        <dbReference type="ARBA" id="ARBA00023163"/>
    </source>
</evidence>
<dbReference type="InterPro" id="IPR036388">
    <property type="entry name" value="WH-like_DNA-bd_sf"/>
</dbReference>
<protein>
    <submittedName>
        <fullName evidence="6">LysR family transcriptional regulator</fullName>
    </submittedName>
</protein>
<feature type="domain" description="HTH lysR-type" evidence="5">
    <location>
        <begin position="1"/>
        <end position="59"/>
    </location>
</feature>
<dbReference type="EMBL" id="VTUZ01000016">
    <property type="protein sequence ID" value="KAA1007803.1"/>
    <property type="molecule type" value="Genomic_DNA"/>
</dbReference>
<dbReference type="PROSITE" id="PS50931">
    <property type="entry name" value="HTH_LYSR"/>
    <property type="match status" value="1"/>
</dbReference>
<evidence type="ECO:0000313" key="6">
    <source>
        <dbReference type="EMBL" id="KAA1007803.1"/>
    </source>
</evidence>
<gene>
    <name evidence="6" type="ORF">FVF58_23240</name>
</gene>
<keyword evidence="2" id="KW-0805">Transcription regulation</keyword>
<name>A0A5B0GY72_9BURK</name>
<dbReference type="GO" id="GO:0043565">
    <property type="term" value="F:sequence-specific DNA binding"/>
    <property type="evidence" value="ECO:0007669"/>
    <property type="project" value="TreeGrafter"/>
</dbReference>
<dbReference type="SUPFAM" id="SSF46785">
    <property type="entry name" value="Winged helix' DNA-binding domain"/>
    <property type="match status" value="1"/>
</dbReference>
<dbReference type="FunFam" id="1.10.10.10:FF:000001">
    <property type="entry name" value="LysR family transcriptional regulator"/>
    <property type="match status" value="1"/>
</dbReference>
<dbReference type="InterPro" id="IPR058163">
    <property type="entry name" value="LysR-type_TF_proteobact-type"/>
</dbReference>
<comment type="caution">
    <text evidence="6">The sequence shown here is derived from an EMBL/GenBank/DDBJ whole genome shotgun (WGS) entry which is preliminary data.</text>
</comment>
<sequence length="327" mass="36238">MENLGDIRLFVEAANLGGLSVAGRKLGLSPAAASARLVKLEATLHTRLFERTTRQLRLTEEGRIYLMHCQQALQSLEDAHAALQAGRSIVSGKVRVSATSDFGRHVLKGWLDEFNVQYPEVTFAVVLSDSLSNLLFDEIDLAIRFGVPPDSLLVARRLAPNRRVLCASPEYVATHGAPERPQDLERFDCIVLGTTSGLANDWRFTRGDEVETYTVPLGNSRETNDGALAREWAVAGYGIAMKSVWDIGSDLRAGKLKILMPEWRSPDVPVHALYQRSRYMAPRVRTLLDFLVERFSAMSRDLDDYLNSGAGVAEKSGARNSRPPRET</sequence>
<comment type="similarity">
    <text evidence="1">Belongs to the LysR transcriptional regulatory family.</text>
</comment>